<accession>A0ABV2KY98</accession>
<keyword evidence="5" id="KW-0663">Pyridoxal phosphate</keyword>
<dbReference type="CDD" id="cd00609">
    <property type="entry name" value="AAT_like"/>
    <property type="match status" value="1"/>
</dbReference>
<dbReference type="Pfam" id="PF00155">
    <property type="entry name" value="Aminotran_1_2"/>
    <property type="match status" value="1"/>
</dbReference>
<dbReference type="Gene3D" id="3.90.1150.10">
    <property type="entry name" value="Aspartate Aminotransferase, domain 1"/>
    <property type="match status" value="1"/>
</dbReference>
<evidence type="ECO:0000256" key="6">
    <source>
        <dbReference type="ARBA" id="ARBA00031658"/>
    </source>
</evidence>
<evidence type="ECO:0000256" key="1">
    <source>
        <dbReference type="ARBA" id="ARBA00001933"/>
    </source>
</evidence>
<proteinExistence type="predicted"/>
<dbReference type="Proteomes" id="UP001549145">
    <property type="component" value="Unassembled WGS sequence"/>
</dbReference>
<dbReference type="GO" id="GO:0008483">
    <property type="term" value="F:transaminase activity"/>
    <property type="evidence" value="ECO:0007669"/>
    <property type="project" value="UniProtKB-KW"/>
</dbReference>
<dbReference type="InterPro" id="IPR015422">
    <property type="entry name" value="PyrdxlP-dep_Trfase_small"/>
</dbReference>
<evidence type="ECO:0000259" key="7">
    <source>
        <dbReference type="Pfam" id="PF00155"/>
    </source>
</evidence>
<keyword evidence="4" id="KW-0808">Transferase</keyword>
<evidence type="ECO:0000256" key="3">
    <source>
        <dbReference type="ARBA" id="ARBA00022576"/>
    </source>
</evidence>
<sequence length="384" mass="41337">MNPVLADLPTTIFTVMSGLARELGAINLGQGFPDDPGPEDVRRRAAEAILHGDNQYPPMMGLPGLRRAIAAHYAHHQELDLDPAAEVMVTSGATEAIAAALLALIAPGDEVVLFAPLYDAYLPLVRRAGGVARIVPLQPPHFRLDADALAEAFSDRTKLVVLNNPLNPSATIFGREDLALLASFCTRHDVVAICDEVWEHIVFDGARHIPLMALPGMRDRTVKIGSAGKIFGLTGWKVGFVMAAPALLRVVANAHQFLTFTTPPALQEAVAYGLAKDDAYFTGMRARFAASRDHLATGLAARGFRVLPSHGTYFLNVDLAPLGCNDDVAFCDDLVRRHGVAAIPISAFYPDASVRHLMRLCFAKADDVLDRALDRLATVARQAA</sequence>
<dbReference type="PANTHER" id="PTHR43807">
    <property type="entry name" value="FI04487P"/>
    <property type="match status" value="1"/>
</dbReference>
<dbReference type="InterPro" id="IPR051326">
    <property type="entry name" value="Kynurenine-oxoglutarate_AT"/>
</dbReference>
<dbReference type="InterPro" id="IPR004839">
    <property type="entry name" value="Aminotransferase_I/II_large"/>
</dbReference>
<evidence type="ECO:0000313" key="8">
    <source>
        <dbReference type="EMBL" id="MET3690546.1"/>
    </source>
</evidence>
<evidence type="ECO:0000313" key="9">
    <source>
        <dbReference type="Proteomes" id="UP001549145"/>
    </source>
</evidence>
<protein>
    <recommendedName>
        <fullName evidence="2">8-amino-7-oxononanoate synthase</fullName>
    </recommendedName>
    <alternativeName>
        <fullName evidence="6">Alpha-oxoamine synthase</fullName>
    </alternativeName>
</protein>
<evidence type="ECO:0000256" key="2">
    <source>
        <dbReference type="ARBA" id="ARBA00016004"/>
    </source>
</evidence>
<dbReference type="NCBIfam" id="NF006488">
    <property type="entry name" value="PRK08912.1"/>
    <property type="match status" value="1"/>
</dbReference>
<dbReference type="InterPro" id="IPR015421">
    <property type="entry name" value="PyrdxlP-dep_Trfase_major"/>
</dbReference>
<comment type="caution">
    <text evidence="8">The sequence shown here is derived from an EMBL/GenBank/DDBJ whole genome shotgun (WGS) entry which is preliminary data.</text>
</comment>
<feature type="domain" description="Aminotransferase class I/classII large" evidence="7">
    <location>
        <begin position="26"/>
        <end position="376"/>
    </location>
</feature>
<dbReference type="RefSeq" id="WP_238279261.1">
    <property type="nucleotide sequence ID" value="NZ_BPQL01000053.1"/>
</dbReference>
<gene>
    <name evidence="8" type="ORF">ABID43_000065</name>
</gene>
<dbReference type="InterPro" id="IPR015424">
    <property type="entry name" value="PyrdxlP-dep_Trfase"/>
</dbReference>
<keyword evidence="9" id="KW-1185">Reference proteome</keyword>
<dbReference type="EMBL" id="JBEPMM010000001">
    <property type="protein sequence ID" value="MET3690546.1"/>
    <property type="molecule type" value="Genomic_DNA"/>
</dbReference>
<dbReference type="Gene3D" id="3.40.640.10">
    <property type="entry name" value="Type I PLP-dependent aspartate aminotransferase-like (Major domain)"/>
    <property type="match status" value="1"/>
</dbReference>
<name>A0ABV2KY98_9HYPH</name>
<comment type="cofactor">
    <cofactor evidence="1">
        <name>pyridoxal 5'-phosphate</name>
        <dbReference type="ChEBI" id="CHEBI:597326"/>
    </cofactor>
</comment>
<evidence type="ECO:0000256" key="5">
    <source>
        <dbReference type="ARBA" id="ARBA00022898"/>
    </source>
</evidence>
<reference evidence="8 9" key="1">
    <citation type="submission" date="2024-06" db="EMBL/GenBank/DDBJ databases">
        <title>Genomic Encyclopedia of Type Strains, Phase IV (KMG-IV): sequencing the most valuable type-strain genomes for metagenomic binning, comparative biology and taxonomic classification.</title>
        <authorList>
            <person name="Goeker M."/>
        </authorList>
    </citation>
    <scope>NUCLEOTIDE SEQUENCE [LARGE SCALE GENOMIC DNA]</scope>
    <source>
        <strain evidence="8 9">DSM 21331</strain>
    </source>
</reference>
<organism evidence="8 9">
    <name type="scientific">Methylobacterium goesingense</name>
    <dbReference type="NCBI Taxonomy" id="243690"/>
    <lineage>
        <taxon>Bacteria</taxon>
        <taxon>Pseudomonadati</taxon>
        <taxon>Pseudomonadota</taxon>
        <taxon>Alphaproteobacteria</taxon>
        <taxon>Hyphomicrobiales</taxon>
        <taxon>Methylobacteriaceae</taxon>
        <taxon>Methylobacterium</taxon>
    </lineage>
</organism>
<keyword evidence="3 8" id="KW-0032">Aminotransferase</keyword>
<dbReference type="SUPFAM" id="SSF53383">
    <property type="entry name" value="PLP-dependent transferases"/>
    <property type="match status" value="1"/>
</dbReference>
<evidence type="ECO:0000256" key="4">
    <source>
        <dbReference type="ARBA" id="ARBA00022679"/>
    </source>
</evidence>
<dbReference type="PANTHER" id="PTHR43807:SF20">
    <property type="entry name" value="FI04487P"/>
    <property type="match status" value="1"/>
</dbReference>